<keyword evidence="6" id="KW-0813">Transport</keyword>
<keyword evidence="11" id="KW-0479">Metal-binding</keyword>
<keyword evidence="17" id="KW-1185">Reference proteome</keyword>
<dbReference type="Pfam" id="PF13185">
    <property type="entry name" value="GAF_2"/>
    <property type="match status" value="1"/>
</dbReference>
<proteinExistence type="inferred from homology"/>
<gene>
    <name evidence="16" type="primary">ptsP</name>
    <name evidence="16" type="ORF">GURASL_14060</name>
</gene>
<dbReference type="InterPro" id="IPR006318">
    <property type="entry name" value="PTS_EI-like"/>
</dbReference>
<dbReference type="InterPro" id="IPR036618">
    <property type="entry name" value="PtsI_HPr-bd_sf"/>
</dbReference>
<dbReference type="PRINTS" id="PR01736">
    <property type="entry name" value="PHPHTRNFRASE"/>
</dbReference>
<dbReference type="InterPro" id="IPR040442">
    <property type="entry name" value="Pyrv_kinase-like_dom_sf"/>
</dbReference>
<dbReference type="InterPro" id="IPR008731">
    <property type="entry name" value="PTS_EIN"/>
</dbReference>
<dbReference type="SUPFAM" id="SSF47831">
    <property type="entry name" value="Enzyme I of the PEP:sugar phosphotransferase system HPr-binding (sub)domain"/>
    <property type="match status" value="1"/>
</dbReference>
<dbReference type="InterPro" id="IPR029016">
    <property type="entry name" value="GAF-like_dom_sf"/>
</dbReference>
<comment type="catalytic activity">
    <reaction evidence="1">
        <text>L-histidyl-[protein] + phosphoenolpyruvate = N(pros)-phospho-L-histidyl-[protein] + pyruvate</text>
        <dbReference type="Rhea" id="RHEA:23880"/>
        <dbReference type="Rhea" id="RHEA-COMP:9745"/>
        <dbReference type="Rhea" id="RHEA-COMP:9746"/>
        <dbReference type="ChEBI" id="CHEBI:15361"/>
        <dbReference type="ChEBI" id="CHEBI:29979"/>
        <dbReference type="ChEBI" id="CHEBI:58702"/>
        <dbReference type="ChEBI" id="CHEBI:64837"/>
        <dbReference type="EC" id="2.7.3.9"/>
    </reaction>
</comment>
<evidence type="ECO:0000256" key="6">
    <source>
        <dbReference type="ARBA" id="ARBA00022448"/>
    </source>
</evidence>
<dbReference type="Gene3D" id="3.50.30.10">
    <property type="entry name" value="Phosphohistidine domain"/>
    <property type="match status" value="1"/>
</dbReference>
<dbReference type="Proteomes" id="UP001317705">
    <property type="component" value="Chromosome"/>
</dbReference>
<reference evidence="16 17" key="1">
    <citation type="submission" date="2022-12" db="EMBL/GenBank/DDBJ databases">
        <title>Polyphasic characterization of Geotalea uranireducens NIT-SL11 newly isolated from a complex of sewage sludge and microbially reduced graphene oxide.</title>
        <authorList>
            <person name="Xie L."/>
            <person name="Yoshida N."/>
            <person name="Meng L."/>
        </authorList>
    </citation>
    <scope>NUCLEOTIDE SEQUENCE [LARGE SCALE GENOMIC DNA]</scope>
    <source>
        <strain evidence="16 17">NIT-SL11</strain>
    </source>
</reference>
<dbReference type="PROSITE" id="PS00742">
    <property type="entry name" value="PEP_ENZYMES_2"/>
    <property type="match status" value="1"/>
</dbReference>
<dbReference type="Pfam" id="PF00391">
    <property type="entry name" value="PEP-utilizers"/>
    <property type="match status" value="1"/>
</dbReference>
<dbReference type="EC" id="2.7.3.9" evidence="5"/>
<accession>A0ABN6VQ87</accession>
<feature type="coiled-coil region" evidence="14">
    <location>
        <begin position="165"/>
        <end position="192"/>
    </location>
</feature>
<keyword evidence="12" id="KW-0418">Kinase</keyword>
<dbReference type="InterPro" id="IPR036637">
    <property type="entry name" value="Phosphohistidine_dom_sf"/>
</dbReference>
<dbReference type="InterPro" id="IPR015813">
    <property type="entry name" value="Pyrv/PenolPyrv_kinase-like_dom"/>
</dbReference>
<evidence type="ECO:0000256" key="8">
    <source>
        <dbReference type="ARBA" id="ARBA00022597"/>
    </source>
</evidence>
<dbReference type="Pfam" id="PF02896">
    <property type="entry name" value="PEP-utilizers_C"/>
    <property type="match status" value="1"/>
</dbReference>
<dbReference type="SMART" id="SM00065">
    <property type="entry name" value="GAF"/>
    <property type="match status" value="1"/>
</dbReference>
<evidence type="ECO:0000256" key="4">
    <source>
        <dbReference type="ARBA" id="ARBA00007837"/>
    </source>
</evidence>
<dbReference type="InterPro" id="IPR023151">
    <property type="entry name" value="PEP_util_CS"/>
</dbReference>
<evidence type="ECO:0000259" key="15">
    <source>
        <dbReference type="SMART" id="SM00065"/>
    </source>
</evidence>
<evidence type="ECO:0000256" key="11">
    <source>
        <dbReference type="ARBA" id="ARBA00022723"/>
    </source>
</evidence>
<feature type="domain" description="GAF" evidence="15">
    <location>
        <begin position="26"/>
        <end position="173"/>
    </location>
</feature>
<dbReference type="PANTHER" id="PTHR46244:SF6">
    <property type="entry name" value="PHOSPHOENOLPYRUVATE-PROTEIN PHOSPHOTRANSFERASE"/>
    <property type="match status" value="1"/>
</dbReference>
<evidence type="ECO:0000256" key="13">
    <source>
        <dbReference type="ARBA" id="ARBA00022842"/>
    </source>
</evidence>
<dbReference type="SUPFAM" id="SSF52009">
    <property type="entry name" value="Phosphohistidine domain"/>
    <property type="match status" value="1"/>
</dbReference>
<evidence type="ECO:0000256" key="3">
    <source>
        <dbReference type="ARBA" id="ARBA00004496"/>
    </source>
</evidence>
<evidence type="ECO:0000256" key="2">
    <source>
        <dbReference type="ARBA" id="ARBA00001946"/>
    </source>
</evidence>
<dbReference type="Gene3D" id="3.30.450.40">
    <property type="match status" value="1"/>
</dbReference>
<dbReference type="EMBL" id="AP027151">
    <property type="protein sequence ID" value="BDV42483.1"/>
    <property type="molecule type" value="Genomic_DNA"/>
</dbReference>
<dbReference type="InterPro" id="IPR003018">
    <property type="entry name" value="GAF"/>
</dbReference>
<dbReference type="NCBIfam" id="TIGR01417">
    <property type="entry name" value="PTS_I_fam"/>
    <property type="match status" value="1"/>
</dbReference>
<keyword evidence="9" id="KW-0808">Transferase</keyword>
<evidence type="ECO:0000256" key="1">
    <source>
        <dbReference type="ARBA" id="ARBA00000683"/>
    </source>
</evidence>
<keyword evidence="14" id="KW-0175">Coiled coil</keyword>
<dbReference type="InterPro" id="IPR050499">
    <property type="entry name" value="PEP-utilizing_PTS_enzyme"/>
</dbReference>
<keyword evidence="8" id="KW-0762">Sugar transport</keyword>
<dbReference type="SUPFAM" id="SSF51621">
    <property type="entry name" value="Phosphoenolpyruvate/pyruvate domain"/>
    <property type="match status" value="1"/>
</dbReference>
<evidence type="ECO:0000256" key="7">
    <source>
        <dbReference type="ARBA" id="ARBA00022490"/>
    </source>
</evidence>
<evidence type="ECO:0000313" key="17">
    <source>
        <dbReference type="Proteomes" id="UP001317705"/>
    </source>
</evidence>
<keyword evidence="10" id="KW-0598">Phosphotransferase system</keyword>
<keyword evidence="7" id="KW-0963">Cytoplasm</keyword>
<evidence type="ECO:0000256" key="12">
    <source>
        <dbReference type="ARBA" id="ARBA00022777"/>
    </source>
</evidence>
<dbReference type="PANTHER" id="PTHR46244">
    <property type="entry name" value="PHOSPHOENOLPYRUVATE-PROTEIN PHOSPHOTRANSFERASE"/>
    <property type="match status" value="1"/>
</dbReference>
<dbReference type="InterPro" id="IPR000121">
    <property type="entry name" value="PEP_util_C"/>
</dbReference>
<keyword evidence="13" id="KW-0460">Magnesium</keyword>
<comment type="similarity">
    <text evidence="4">Belongs to the PEP-utilizing enzyme family.</text>
</comment>
<comment type="cofactor">
    <cofactor evidence="2">
        <name>Mg(2+)</name>
        <dbReference type="ChEBI" id="CHEBI:18420"/>
    </cofactor>
</comment>
<organism evidence="16 17">
    <name type="scientific">Geotalea uraniireducens</name>
    <dbReference type="NCBI Taxonomy" id="351604"/>
    <lineage>
        <taxon>Bacteria</taxon>
        <taxon>Pseudomonadati</taxon>
        <taxon>Thermodesulfobacteriota</taxon>
        <taxon>Desulfuromonadia</taxon>
        <taxon>Geobacterales</taxon>
        <taxon>Geobacteraceae</taxon>
        <taxon>Geotalea</taxon>
    </lineage>
</organism>
<dbReference type="RefSeq" id="WP_282002963.1">
    <property type="nucleotide sequence ID" value="NZ_AP027151.1"/>
</dbReference>
<evidence type="ECO:0000313" key="16">
    <source>
        <dbReference type="EMBL" id="BDV42483.1"/>
    </source>
</evidence>
<sequence>MVEEHLETTGLRILEDISDLILHSHDLNETLDNIVHLVSRRIGTDVCSIYLLEDDGKTLRLAATKGLLKSSVGRITMKISEGLAGMVIEQKGIVSTDNAPLHPRYKYFPETREERFHSFLGMPLMQRDDPIGVIVIQTREPRMFRHDEVSTLSTIAYQISSIVINAKLLDSVRQKEEERANLERELEKLKSLGAPAEETADRPSRRKGKRSLMLMGIAVSPGFSIGKPIIVNRRSPDDRIEMTKVMPRHEERNRFLIALEKAKIETLCMEKRVAEILSKEDAAIFHTHLMILEDRGFTGRVLDLIDQDYGAVRATNETVAHYVEAFARMEDPYLRQRSADMEDIRRRLIDCLDGAKLNQRKLREKRIIVAREILPSDMATLEHDKILAIITEKGDVNSHGAIMAKSLGIPAIVGVNGLFQNIGMKDEVIVDGNSGHVLINPTAKVKGEYERLEADFSIKQRELEELRDLPAVTHDGHKVILRANIGLLSDIRIAHANGADGVGLYRSEFPYMARACFPTREELFSLYRKVLEGFAPQSVTIRTLDIGGDKTLPYFTTPKEDNPFMGWRSIRVSLEREDIFRVQLAGVLLASPYGKMRLMFPMVSSIGEIWQIKNILGEVREELIREGQPVADDIQFGIMVELPAAVQTAHILIKEVDFFSIGTNDLIQYTMAADRNNPKVRKYYDPYQPAVIHSIKRVADVAHAAGKPVCICGEMAAEPINAILLFGMGIDEFSLAAPSIPAVKRAFRLVDSATAQEIARQVVALESAGAIRALLEEAAARLNL</sequence>
<protein>
    <recommendedName>
        <fullName evidence="5">phosphoenolpyruvate--protein phosphotransferase</fullName>
        <ecNumber evidence="5">2.7.3.9</ecNumber>
    </recommendedName>
</protein>
<name>A0ABN6VQ87_9BACT</name>
<dbReference type="Gene3D" id="3.20.20.60">
    <property type="entry name" value="Phosphoenolpyruvate-binding domains"/>
    <property type="match status" value="1"/>
</dbReference>
<evidence type="ECO:0000256" key="9">
    <source>
        <dbReference type="ARBA" id="ARBA00022679"/>
    </source>
</evidence>
<dbReference type="Pfam" id="PF05524">
    <property type="entry name" value="PEP-utilisers_N"/>
    <property type="match status" value="1"/>
</dbReference>
<evidence type="ECO:0000256" key="14">
    <source>
        <dbReference type="SAM" id="Coils"/>
    </source>
</evidence>
<comment type="subcellular location">
    <subcellularLocation>
        <location evidence="3">Cytoplasm</location>
    </subcellularLocation>
</comment>
<dbReference type="InterPro" id="IPR008279">
    <property type="entry name" value="PEP-util_enz_mobile_dom"/>
</dbReference>
<dbReference type="SUPFAM" id="SSF55781">
    <property type="entry name" value="GAF domain-like"/>
    <property type="match status" value="1"/>
</dbReference>
<evidence type="ECO:0000256" key="5">
    <source>
        <dbReference type="ARBA" id="ARBA00012232"/>
    </source>
</evidence>
<dbReference type="Gene3D" id="1.10.274.10">
    <property type="entry name" value="PtsI, HPr-binding domain"/>
    <property type="match status" value="1"/>
</dbReference>
<evidence type="ECO:0000256" key="10">
    <source>
        <dbReference type="ARBA" id="ARBA00022683"/>
    </source>
</evidence>